<dbReference type="Pfam" id="PF02195">
    <property type="entry name" value="ParB_N"/>
    <property type="match status" value="1"/>
</dbReference>
<dbReference type="GO" id="GO:0005694">
    <property type="term" value="C:chromosome"/>
    <property type="evidence" value="ECO:0007669"/>
    <property type="project" value="TreeGrafter"/>
</dbReference>
<dbReference type="PANTHER" id="PTHR33375">
    <property type="entry name" value="CHROMOSOME-PARTITIONING PROTEIN PARB-RELATED"/>
    <property type="match status" value="1"/>
</dbReference>
<dbReference type="Gene3D" id="3.90.1530.10">
    <property type="entry name" value="Conserved hypothetical protein from pyrococcus furiosus pfu- 392566-001, ParB domain"/>
    <property type="match status" value="1"/>
</dbReference>
<reference evidence="3 4" key="1">
    <citation type="journal article" date="2002" name="Proc. Natl. Acad. Sci. U.S.A.">
        <title>Complete genome sequence of Clostridium perfringens, an anaerobic flesh-eater.</title>
        <authorList>
            <person name="Shimizu T."/>
            <person name="Ohtani K."/>
            <person name="Hirakawa H."/>
            <person name="Ohshima K."/>
            <person name="Yamashita A."/>
            <person name="Shiba T."/>
            <person name="Ogasawara N."/>
            <person name="Hattori M."/>
            <person name="Kuhara S."/>
            <person name="Hayashi H."/>
        </authorList>
    </citation>
    <scope>NUCLEOTIDE SEQUENCE [LARGE SCALE GENOMIC DNA]</scope>
    <source>
        <strain evidence="4">13 / Type A</strain>
        <plasmid evidence="3 4">pCP13</plasmid>
    </source>
</reference>
<protein>
    <submittedName>
        <fullName evidence="3">ParB protein</fullName>
    </submittedName>
</protein>
<gene>
    <name evidence="3" type="primary">parB</name>
</gene>
<accession>Q93ME5</accession>
<evidence type="ECO:0000256" key="1">
    <source>
        <dbReference type="SAM" id="Coils"/>
    </source>
</evidence>
<keyword evidence="1" id="KW-0175">Coiled coil</keyword>
<evidence type="ECO:0000313" key="4">
    <source>
        <dbReference type="Proteomes" id="UP000000818"/>
    </source>
</evidence>
<dbReference type="EMBL" id="AP003515">
    <property type="protein sequence ID" value="BAB62439.1"/>
    <property type="molecule type" value="Genomic_DNA"/>
</dbReference>
<keyword evidence="3" id="KW-0614">Plasmid</keyword>
<dbReference type="SMART" id="SM00470">
    <property type="entry name" value="ParB"/>
    <property type="match status" value="1"/>
</dbReference>
<evidence type="ECO:0000259" key="2">
    <source>
        <dbReference type="SMART" id="SM00470"/>
    </source>
</evidence>
<dbReference type="RefSeq" id="WP_010968239.1">
    <property type="nucleotide sequence ID" value="NC_003042.1"/>
</dbReference>
<dbReference type="InterPro" id="IPR036086">
    <property type="entry name" value="ParB/Sulfiredoxin_sf"/>
</dbReference>
<sequence>MAKKFSISEGMLNGISKNTRKVEEFQAKENFKIEYINIDRIKRNEKNFYEIVDIESLAEDIKLNGLNHNLVVRKLDNDMYELISGERRYTALSKLVNEGNKEFNLVPCKVIESNDIDSEIILIQANAQSRELTEVEKLTQVERLQEFYKIKKENGEKVPGKIRDIIANDLNLSATQVGRYERINNKLIPELKAVIEQGNLTIANASEFSSLSEENQRVILSIIDDKTNMSKQEAVDLKNKLKKIEEEKELELKKAYEEKELELKRLEEEKKNQVSKLKSENENLKKKLDSNNIEEERKEIEGQIKIEFEEKLKNEKVILEEELKSKYDKKIEDITKEAKENNLEKQRLKDELSKLKEKSNNEVDIKNTKENFVLVQNLKLIDNSFKNLKSQINKMKKENVKVAEETKAKEFLEKYQKEISDLLKKL</sequence>
<dbReference type="SUPFAM" id="SSF110849">
    <property type="entry name" value="ParB/Sulfiredoxin"/>
    <property type="match status" value="1"/>
</dbReference>
<name>Q93ME5_CLOPE</name>
<dbReference type="KEGG" id="cpe:parB"/>
<feature type="domain" description="ParB-like N-terminal" evidence="2">
    <location>
        <begin position="34"/>
        <end position="127"/>
    </location>
</feature>
<dbReference type="PANTHER" id="PTHR33375:SF1">
    <property type="entry name" value="CHROMOSOME-PARTITIONING PROTEIN PARB-RELATED"/>
    <property type="match status" value="1"/>
</dbReference>
<dbReference type="InterPro" id="IPR050336">
    <property type="entry name" value="Chromosome_partition/occlusion"/>
</dbReference>
<dbReference type="HOGENOM" id="CLU_645130_0_0_9"/>
<proteinExistence type="predicted"/>
<dbReference type="InterPro" id="IPR003115">
    <property type="entry name" value="ParB_N"/>
</dbReference>
<organism evidence="3 4">
    <name type="scientific">Clostridium perfringens (strain 13 / Type A)</name>
    <dbReference type="NCBI Taxonomy" id="195102"/>
    <lineage>
        <taxon>Bacteria</taxon>
        <taxon>Bacillati</taxon>
        <taxon>Bacillota</taxon>
        <taxon>Clostridia</taxon>
        <taxon>Eubacteriales</taxon>
        <taxon>Clostridiaceae</taxon>
        <taxon>Clostridium</taxon>
    </lineage>
</organism>
<feature type="coiled-coil region" evidence="1">
    <location>
        <begin position="227"/>
        <end position="405"/>
    </location>
</feature>
<geneLocation type="plasmid" evidence="3 4">
    <name>pCP13</name>
</geneLocation>
<dbReference type="AlphaFoldDB" id="Q93ME5"/>
<dbReference type="Proteomes" id="UP000000818">
    <property type="component" value="Plasmid pCP13"/>
</dbReference>
<evidence type="ECO:0000313" key="3">
    <source>
        <dbReference type="EMBL" id="BAB62439.1"/>
    </source>
</evidence>
<dbReference type="GO" id="GO:0007059">
    <property type="term" value="P:chromosome segregation"/>
    <property type="evidence" value="ECO:0007669"/>
    <property type="project" value="TreeGrafter"/>
</dbReference>